<proteinExistence type="predicted"/>
<comment type="caution">
    <text evidence="1">The sequence shown here is derived from an EMBL/GenBank/DDBJ whole genome shotgun (WGS) entry which is preliminary data.</text>
</comment>
<protein>
    <submittedName>
        <fullName evidence="1">Uncharacterized protein</fullName>
    </submittedName>
</protein>
<evidence type="ECO:0000313" key="1">
    <source>
        <dbReference type="EMBL" id="OQS54228.1"/>
    </source>
</evidence>
<dbReference type="EMBL" id="MNPJ01000021">
    <property type="protein sequence ID" value="OQS54228.1"/>
    <property type="molecule type" value="Genomic_DNA"/>
</dbReference>
<keyword evidence="2" id="KW-1185">Reference proteome</keyword>
<name>A0A1W0E4S4_9MICR</name>
<dbReference type="AlphaFoldDB" id="A0A1W0E4S4"/>
<gene>
    <name evidence="1" type="ORF">EHP00_900</name>
</gene>
<sequence>MISKDFFENIEFESSEEQMLEIENVFQDVHHAVSKDNANILERLKKEKHEVEKMLKNNK</sequence>
<organism evidence="1 2">
    <name type="scientific">Ecytonucleospora hepatopenaei</name>
    <dbReference type="NCBI Taxonomy" id="646526"/>
    <lineage>
        <taxon>Eukaryota</taxon>
        <taxon>Fungi</taxon>
        <taxon>Fungi incertae sedis</taxon>
        <taxon>Microsporidia</taxon>
        <taxon>Enterocytozoonidae</taxon>
        <taxon>Ecytonucleospora</taxon>
    </lineage>
</organism>
<accession>A0A1W0E4S4</accession>
<evidence type="ECO:0000313" key="2">
    <source>
        <dbReference type="Proteomes" id="UP000192758"/>
    </source>
</evidence>
<dbReference type="Proteomes" id="UP000192758">
    <property type="component" value="Unassembled WGS sequence"/>
</dbReference>
<reference evidence="1 2" key="1">
    <citation type="journal article" date="2017" name="Environ. Microbiol.">
        <title>Decay of the glycolytic pathway and adaptation to intranuclear parasitism within Enterocytozoonidae microsporidia.</title>
        <authorList>
            <person name="Wiredu Boakye D."/>
            <person name="Jaroenlak P."/>
            <person name="Prachumwat A."/>
            <person name="Williams T.A."/>
            <person name="Bateman K.S."/>
            <person name="Itsathitphaisarn O."/>
            <person name="Sritunyalucksana K."/>
            <person name="Paszkiewicz K.H."/>
            <person name="Moore K.A."/>
            <person name="Stentiford G.D."/>
            <person name="Williams B.A."/>
        </authorList>
    </citation>
    <scope>NUCLEOTIDE SEQUENCE [LARGE SCALE GENOMIC DNA]</scope>
    <source>
        <strain evidence="1 2">TH1</strain>
    </source>
</reference>
<dbReference type="VEuPathDB" id="MicrosporidiaDB:EHP00_900"/>